<dbReference type="GO" id="GO:0005829">
    <property type="term" value="C:cytosol"/>
    <property type="evidence" value="ECO:0007669"/>
    <property type="project" value="TreeGrafter"/>
</dbReference>
<evidence type="ECO:0000256" key="5">
    <source>
        <dbReference type="ARBA" id="ARBA00023006"/>
    </source>
</evidence>
<comment type="similarity">
    <text evidence="1">Belongs to the ATG10 family.</text>
</comment>
<dbReference type="EMBL" id="GIBP01009498">
    <property type="protein sequence ID" value="NDV38467.1"/>
    <property type="molecule type" value="Transcribed_RNA"/>
</dbReference>
<dbReference type="InterPro" id="IPR007135">
    <property type="entry name" value="Atg3/Atg10"/>
</dbReference>
<reference evidence="7" key="1">
    <citation type="journal article" date="2020" name="J. Eukaryot. Microbiol.">
        <title>De novo Sequencing, Assembly and Annotation of the Transcriptome for the Free-Living Testate Amoeba Arcella intermedia.</title>
        <authorList>
            <person name="Ribeiro G.M."/>
            <person name="Porfirio-Sousa A.L."/>
            <person name="Maurer-Alcala X.X."/>
            <person name="Katz L.A."/>
            <person name="Lahr D.J.G."/>
        </authorList>
    </citation>
    <scope>NUCLEOTIDE SEQUENCE</scope>
</reference>
<sequence>MIMLEDEGEGEELGLEVEEEVDLAAVGGGGGHLVYQYEFHIAWSSTYAVPCLYFNGYGPTGKLLAFQEILDNLPEASKAIPELKERTFITQLEHPVLGRPFFGIHPCQTSKLLGHLLTEDDPSTSYLLLWFSTVAPLVGLRFNSNWVRLFSEQHIHN</sequence>
<organism evidence="7">
    <name type="scientific">Arcella intermedia</name>
    <dbReference type="NCBI Taxonomy" id="1963864"/>
    <lineage>
        <taxon>Eukaryota</taxon>
        <taxon>Amoebozoa</taxon>
        <taxon>Tubulinea</taxon>
        <taxon>Elardia</taxon>
        <taxon>Arcellinida</taxon>
        <taxon>Sphaerothecina</taxon>
        <taxon>Arcellidae</taxon>
        <taxon>Arcella</taxon>
    </lineage>
</organism>
<dbReference type="GO" id="GO:0000045">
    <property type="term" value="P:autophagosome assembly"/>
    <property type="evidence" value="ECO:0007669"/>
    <property type="project" value="TreeGrafter"/>
</dbReference>
<name>A0A6B2LNS5_9EUKA</name>
<dbReference type="Gene3D" id="3.30.1460.50">
    <property type="match status" value="1"/>
</dbReference>
<dbReference type="Pfam" id="PF03987">
    <property type="entry name" value="Autophagy_act_C"/>
    <property type="match status" value="1"/>
</dbReference>
<dbReference type="GO" id="GO:0061651">
    <property type="term" value="F:Atg12 conjugating enzyme activity"/>
    <property type="evidence" value="ECO:0007669"/>
    <property type="project" value="TreeGrafter"/>
</dbReference>
<dbReference type="PANTHER" id="PTHR14957:SF1">
    <property type="entry name" value="UBIQUITIN-LIKE-CONJUGATING ENZYME ATG10"/>
    <property type="match status" value="1"/>
</dbReference>
<dbReference type="PANTHER" id="PTHR14957">
    <property type="entry name" value="UBIQUITIN-LIKE-CONJUGATING ENZYME ATG10"/>
    <property type="match status" value="1"/>
</dbReference>
<dbReference type="GO" id="GO:0000422">
    <property type="term" value="P:autophagy of mitochondrion"/>
    <property type="evidence" value="ECO:0007669"/>
    <property type="project" value="TreeGrafter"/>
</dbReference>
<proteinExistence type="inferred from homology"/>
<keyword evidence="5" id="KW-0072">Autophagy</keyword>
<accession>A0A6B2LNS5</accession>
<evidence type="ECO:0000256" key="3">
    <source>
        <dbReference type="ARBA" id="ARBA00022679"/>
    </source>
</evidence>
<evidence type="ECO:0000256" key="6">
    <source>
        <dbReference type="ARBA" id="ARBA00029833"/>
    </source>
</evidence>
<protein>
    <recommendedName>
        <fullName evidence="2">Ubiquitin-like-conjugating enzyme ATG10</fullName>
    </recommendedName>
    <alternativeName>
        <fullName evidence="6">Autophagy-related protein 10</fullName>
    </alternativeName>
</protein>
<evidence type="ECO:0000256" key="1">
    <source>
        <dbReference type="ARBA" id="ARBA00005696"/>
    </source>
</evidence>
<evidence type="ECO:0000256" key="2">
    <source>
        <dbReference type="ARBA" id="ARBA00021099"/>
    </source>
</evidence>
<evidence type="ECO:0000256" key="4">
    <source>
        <dbReference type="ARBA" id="ARBA00022786"/>
    </source>
</evidence>
<dbReference type="AlphaFoldDB" id="A0A6B2LNS5"/>
<evidence type="ECO:0000313" key="7">
    <source>
        <dbReference type="EMBL" id="NDV38467.1"/>
    </source>
</evidence>
<keyword evidence="3" id="KW-0808">Transferase</keyword>
<dbReference type="GO" id="GO:0032446">
    <property type="term" value="P:protein modification by small protein conjugation"/>
    <property type="evidence" value="ECO:0007669"/>
    <property type="project" value="TreeGrafter"/>
</dbReference>
<keyword evidence="4" id="KW-0833">Ubl conjugation pathway</keyword>